<sequence length="306" mass="34327">MEKKHVAVIGATGQVGTPLTHGLLSLGHEVIVITRQTQFNEKLTAFEKQGAKICVCTDLHDVEALAKLLSGVDILVASVPGAKPVIKQSEPVWLEAAIKAGVKRFVPTEFGVHTQALVMGAGEVFDNKKRFHDLLFRSGIGWTLFYNGGIFDYFLPNLRFFHKITTFGDLALPIYTHDIEDIGYLAALAVTDERTLNQCVQLDHNALSQNDMLALLQQYWPDYPFEYEHFSSDYITAMEQQAGDGITAKKGAETDKERWGINYVIYVLGKLAAFNEQTLRTTELYPEYECKRPEQALSDAKFVFEE</sequence>
<dbReference type="EMBL" id="CP101508">
    <property type="protein sequence ID" value="UTV28832.1"/>
    <property type="molecule type" value="Genomic_DNA"/>
</dbReference>
<evidence type="ECO:0000259" key="1">
    <source>
        <dbReference type="Pfam" id="PF05368"/>
    </source>
</evidence>
<dbReference type="InterPro" id="IPR036291">
    <property type="entry name" value="NAD(P)-bd_dom_sf"/>
</dbReference>
<name>A0ABY5GHZ5_9GAMM</name>
<evidence type="ECO:0000313" key="2">
    <source>
        <dbReference type="EMBL" id="UTV28832.1"/>
    </source>
</evidence>
<dbReference type="Pfam" id="PF05368">
    <property type="entry name" value="NmrA"/>
    <property type="match status" value="1"/>
</dbReference>
<gene>
    <name evidence="2" type="ORF">NNL38_06220</name>
</gene>
<dbReference type="Gene3D" id="3.40.50.720">
    <property type="entry name" value="NAD(P)-binding Rossmann-like Domain"/>
    <property type="match status" value="1"/>
</dbReference>
<evidence type="ECO:0000313" key="3">
    <source>
        <dbReference type="Proteomes" id="UP001057998"/>
    </source>
</evidence>
<proteinExistence type="predicted"/>
<feature type="domain" description="NmrA-like" evidence="1">
    <location>
        <begin position="2"/>
        <end position="219"/>
    </location>
</feature>
<reference evidence="2" key="1">
    <citation type="submission" date="2022-07" db="EMBL/GenBank/DDBJ databases">
        <title>Genome sequencing of Photobacterium atrarenae GJH2-4.</title>
        <authorList>
            <person name="Park S.-J."/>
        </authorList>
    </citation>
    <scope>NUCLEOTIDE SEQUENCE</scope>
    <source>
        <strain evidence="2">GJH2-4</strain>
    </source>
</reference>
<dbReference type="RefSeq" id="WP_369414593.1">
    <property type="nucleotide sequence ID" value="NZ_CP101508.1"/>
</dbReference>
<dbReference type="InterPro" id="IPR008030">
    <property type="entry name" value="NmrA-like"/>
</dbReference>
<dbReference type="Proteomes" id="UP001057998">
    <property type="component" value="Chromosome 1"/>
</dbReference>
<dbReference type="SUPFAM" id="SSF51735">
    <property type="entry name" value="NAD(P)-binding Rossmann-fold domains"/>
    <property type="match status" value="1"/>
</dbReference>
<protein>
    <submittedName>
        <fullName evidence="2">NmrA family NAD(P)-binding protein</fullName>
    </submittedName>
</protein>
<keyword evidence="3" id="KW-1185">Reference proteome</keyword>
<dbReference type="PANTHER" id="PTHR43349">
    <property type="entry name" value="PINORESINOL REDUCTASE-RELATED"/>
    <property type="match status" value="1"/>
</dbReference>
<dbReference type="PANTHER" id="PTHR43349:SF93">
    <property type="entry name" value="ISOFLAVONE REDUCTASE HOMOLOG P3-RELATED"/>
    <property type="match status" value="1"/>
</dbReference>
<dbReference type="Gene3D" id="3.90.25.10">
    <property type="entry name" value="UDP-galactose 4-epimerase, domain 1"/>
    <property type="match status" value="1"/>
</dbReference>
<organism evidence="2 3">
    <name type="scientific">Photobacterium atrarenae</name>
    <dbReference type="NCBI Taxonomy" id="865757"/>
    <lineage>
        <taxon>Bacteria</taxon>
        <taxon>Pseudomonadati</taxon>
        <taxon>Pseudomonadota</taxon>
        <taxon>Gammaproteobacteria</taxon>
        <taxon>Vibrionales</taxon>
        <taxon>Vibrionaceae</taxon>
        <taxon>Photobacterium</taxon>
    </lineage>
</organism>
<accession>A0ABY5GHZ5</accession>
<dbReference type="InterPro" id="IPR050608">
    <property type="entry name" value="NmrA-type/Isoflavone_red_sf"/>
</dbReference>